<accession>A0A0H3FRV0</accession>
<dbReference type="Pfam" id="PF10954">
    <property type="entry name" value="DUF2755"/>
    <property type="match status" value="1"/>
</dbReference>
<dbReference type="PATRIC" id="fig|1028307.3.peg.2461"/>
<dbReference type="Proteomes" id="UP000008881">
    <property type="component" value="Chromosome"/>
</dbReference>
<evidence type="ECO:0008006" key="4">
    <source>
        <dbReference type="Google" id="ProtNLM"/>
    </source>
</evidence>
<reference evidence="2 3" key="1">
    <citation type="journal article" date="2012" name="J. Bacteriol.">
        <title>Complete genome sequence of Enterobacter aerogenes KCTC 2190.</title>
        <authorList>
            <person name="Shin S.H."/>
            <person name="Kim S."/>
            <person name="Kim J.Y."/>
            <person name="Lee S."/>
            <person name="Um Y."/>
            <person name="Oh M.K."/>
            <person name="Kim Y.R."/>
            <person name="Lee J."/>
            <person name="Yang K.S."/>
        </authorList>
    </citation>
    <scope>NUCLEOTIDE SEQUENCE [LARGE SCALE GENOMIC DNA]</scope>
    <source>
        <strain evidence="2 3">KCTC 2190</strain>
    </source>
</reference>
<evidence type="ECO:0000313" key="3">
    <source>
        <dbReference type="Proteomes" id="UP000008881"/>
    </source>
</evidence>
<keyword evidence="1" id="KW-0812">Transmembrane</keyword>
<dbReference type="GeneID" id="93310651"/>
<dbReference type="RefSeq" id="WP_015704540.1">
    <property type="nucleotide sequence ID" value="NC_015663.1"/>
</dbReference>
<dbReference type="KEGG" id="eae:EAE_12345"/>
<dbReference type="EMBL" id="CP002824">
    <property type="protein sequence ID" value="AEG97383.1"/>
    <property type="molecule type" value="Genomic_DNA"/>
</dbReference>
<evidence type="ECO:0000256" key="1">
    <source>
        <dbReference type="SAM" id="Phobius"/>
    </source>
</evidence>
<gene>
    <name evidence="2" type="ordered locus">EAE_12345</name>
</gene>
<protein>
    <recommendedName>
        <fullName evidence="4">DUF2755 family protein</fullName>
    </recommendedName>
</protein>
<feature type="transmembrane region" description="Helical" evidence="1">
    <location>
        <begin position="25"/>
        <end position="48"/>
    </location>
</feature>
<dbReference type="OrthoDB" id="6559177at2"/>
<keyword evidence="1" id="KW-0472">Membrane</keyword>
<dbReference type="AlphaFoldDB" id="A0A0H3FRV0"/>
<sequence>MAEFTFSKTLMGSNKKKVSITSGNIAYALFVLLCIWAGAQMLSMLVHAPGVFEHLIQIQDTNRPRIEIGLGVGTLFGLIPFLFGSLLVGALGLILRWYHNR</sequence>
<dbReference type="eggNOG" id="ENOG5032S6F">
    <property type="taxonomic scope" value="Bacteria"/>
</dbReference>
<organism evidence="2 3">
    <name type="scientific">Klebsiella aerogenes (strain ATCC 13048 / DSM 30053 / CCUG 1429 / JCM 1235 / KCTC 2190 / NBRC 13534 / NCIMB 10102 / NCTC 10006 / CDC 819-56)</name>
    <name type="common">Enterobacter aerogenes</name>
    <dbReference type="NCBI Taxonomy" id="1028307"/>
    <lineage>
        <taxon>Bacteria</taxon>
        <taxon>Pseudomonadati</taxon>
        <taxon>Pseudomonadota</taxon>
        <taxon>Gammaproteobacteria</taxon>
        <taxon>Enterobacterales</taxon>
        <taxon>Enterobacteriaceae</taxon>
        <taxon>Klebsiella/Raoultella group</taxon>
        <taxon>Klebsiella</taxon>
    </lineage>
</organism>
<dbReference type="InterPro" id="IPR020513">
    <property type="entry name" value="Uncharacterised_IM_YaiY"/>
</dbReference>
<keyword evidence="1" id="KW-1133">Transmembrane helix</keyword>
<dbReference type="HOGENOM" id="CLU_180695_0_0_6"/>
<evidence type="ECO:0000313" key="2">
    <source>
        <dbReference type="EMBL" id="AEG97383.1"/>
    </source>
</evidence>
<dbReference type="GO" id="GO:0016020">
    <property type="term" value="C:membrane"/>
    <property type="evidence" value="ECO:0007669"/>
    <property type="project" value="InterPro"/>
</dbReference>
<keyword evidence="3" id="KW-1185">Reference proteome</keyword>
<feature type="transmembrane region" description="Helical" evidence="1">
    <location>
        <begin position="68"/>
        <end position="95"/>
    </location>
</feature>
<name>A0A0H3FRV0_KLEAK</name>
<proteinExistence type="predicted"/>